<dbReference type="RefSeq" id="YP_009482642.1">
    <property type="nucleotide sequence ID" value="NC_037666.1"/>
</dbReference>
<reference evidence="2" key="1">
    <citation type="journal article" date="2018" name="Nat. Commun.">
        <title>Diversity and evolution of the emerging Pandoraviridae family.</title>
        <authorList>
            <person name="Legendre M."/>
            <person name="Fabre E."/>
            <person name="Poirot O."/>
            <person name="Jeudy S."/>
            <person name="Lartigue A."/>
            <person name="Alempic J.M."/>
            <person name="Beucher L."/>
            <person name="Philippe N."/>
            <person name="Bertaux L."/>
            <person name="Christo-Foroux E."/>
            <person name="Labadie K."/>
            <person name="Coute Y."/>
            <person name="Abergel C."/>
            <person name="Claverie J.M."/>
        </authorList>
    </citation>
    <scope>NUCLEOTIDE SEQUENCE [LARGE SCALE GENOMIC DNA]</scope>
    <source>
        <strain evidence="2">Neocaledonia</strain>
    </source>
</reference>
<feature type="transmembrane region" description="Helical" evidence="1">
    <location>
        <begin position="329"/>
        <end position="350"/>
    </location>
</feature>
<evidence type="ECO:0000313" key="2">
    <source>
        <dbReference type="EMBL" id="AVK76639.1"/>
    </source>
</evidence>
<dbReference type="KEGG" id="vg:36842311"/>
<organism evidence="2">
    <name type="scientific">Pandoravirus neocaledonia</name>
    <dbReference type="NCBI Taxonomy" id="2107708"/>
    <lineage>
        <taxon>Viruses</taxon>
        <taxon>Pandoravirus</taxon>
    </lineage>
</organism>
<keyword evidence="1" id="KW-1133">Transmembrane helix</keyword>
<accession>A0A2U7UDT9</accession>
<keyword evidence="1" id="KW-0812">Transmembrane</keyword>
<protein>
    <recommendedName>
        <fullName evidence="3">Ankyrin repeat domain containing protein</fullName>
    </recommendedName>
</protein>
<evidence type="ECO:0000256" key="1">
    <source>
        <dbReference type="SAM" id="Phobius"/>
    </source>
</evidence>
<gene>
    <name evidence="2" type="ORF">pneo_cds_1032</name>
</gene>
<dbReference type="Proteomes" id="UP000249287">
    <property type="component" value="Segment"/>
</dbReference>
<dbReference type="GeneID" id="36842311"/>
<keyword evidence="1" id="KW-0472">Membrane</keyword>
<proteinExistence type="predicted"/>
<dbReference type="EMBL" id="MG011690">
    <property type="protein sequence ID" value="AVK76639.1"/>
    <property type="molecule type" value="Genomic_DNA"/>
</dbReference>
<feature type="transmembrane region" description="Helical" evidence="1">
    <location>
        <begin position="291"/>
        <end position="317"/>
    </location>
</feature>
<sequence>MSAAAAHGPSLSDMPAEIVDLIVAYLSRVRDVVAFSAALCRRMTHALIGRALADPRPFLRRGAPLDFVQMLVRAHGPPVPFWWLKAAVVGERQDIVAWLHGVADGVDRLEDTGAAACPRVSSRRRKRVIGQARCLMASACARGHVDVLRWLLDAYGAAHFAAMPICDQSTVDYLCAQTLASKDHTAAIIDTLHRHCLRAPCACPWYLGYVALKADRADVLAWMCDSGCRARLDPDDPETASDMVHAAVDAGAASVIRWMGARVNRWEITEGLAWDILVSGRPQARRRAVDLVVRAGLFWPCAVWACPAVLSVGVSVVGGWLDRRLGLDAAIGLMCVVVCPISLATLCLLASRPLPTVFSA</sequence>
<name>A0A2U7UDT9_9VIRU</name>
<evidence type="ECO:0008006" key="3">
    <source>
        <dbReference type="Google" id="ProtNLM"/>
    </source>
</evidence>